<keyword evidence="1 3" id="KW-0456">Lyase</keyword>
<dbReference type="GO" id="GO:0097367">
    <property type="term" value="F:carbohydrate derivative binding"/>
    <property type="evidence" value="ECO:0007669"/>
    <property type="project" value="InterPro"/>
</dbReference>
<dbReference type="PANTHER" id="PTHR10088">
    <property type="entry name" value="GLUCOKINASE REGULATORY PROTEIN"/>
    <property type="match status" value="1"/>
</dbReference>
<dbReference type="Pfam" id="PF20741">
    <property type="entry name" value="GKRP-like_C"/>
    <property type="match status" value="1"/>
</dbReference>
<dbReference type="GO" id="GO:0016803">
    <property type="term" value="F:ether hydrolase activity"/>
    <property type="evidence" value="ECO:0007669"/>
    <property type="project" value="TreeGrafter"/>
</dbReference>
<comment type="catalytic activity">
    <reaction evidence="3">
        <text>N-acetyl-D-muramate 6-phosphate + H2O = N-acetyl-D-glucosamine 6-phosphate + (R)-lactate</text>
        <dbReference type="Rhea" id="RHEA:26410"/>
        <dbReference type="ChEBI" id="CHEBI:15377"/>
        <dbReference type="ChEBI" id="CHEBI:16004"/>
        <dbReference type="ChEBI" id="CHEBI:57513"/>
        <dbReference type="ChEBI" id="CHEBI:58722"/>
        <dbReference type="EC" id="4.2.1.126"/>
    </reaction>
</comment>
<accession>A0A6M8B8N7</accession>
<evidence type="ECO:0000256" key="3">
    <source>
        <dbReference type="HAMAP-Rule" id="MF_00068"/>
    </source>
</evidence>
<proteinExistence type="inferred from homology"/>
<evidence type="ECO:0000259" key="5">
    <source>
        <dbReference type="PROSITE" id="PS51464"/>
    </source>
</evidence>
<evidence type="ECO:0000313" key="7">
    <source>
        <dbReference type="Proteomes" id="UP000505210"/>
    </source>
</evidence>
<dbReference type="NCBIfam" id="NF009222">
    <property type="entry name" value="PRK12570.1"/>
    <property type="match status" value="1"/>
</dbReference>
<dbReference type="RefSeq" id="WP_172353336.1">
    <property type="nucleotide sequence ID" value="NZ_CP053661.1"/>
</dbReference>
<comment type="subunit">
    <text evidence="3">Homodimer.</text>
</comment>
<feature type="active site" evidence="3">
    <location>
        <position position="140"/>
    </location>
</feature>
<dbReference type="InterPro" id="IPR005488">
    <property type="entry name" value="Etherase_MurQ"/>
</dbReference>
<reference evidence="6 7" key="1">
    <citation type="submission" date="2020-05" db="EMBL/GenBank/DDBJ databases">
        <title>Complete genome sequence of of a novel Thermoleptolyngbya strain isolated from hot springs of Ganzi, Sichuan China.</title>
        <authorList>
            <person name="Tang J."/>
            <person name="Daroch M."/>
            <person name="Li L."/>
            <person name="Waleron K."/>
            <person name="Waleron M."/>
            <person name="Waleron M."/>
        </authorList>
    </citation>
    <scope>NUCLEOTIDE SEQUENCE [LARGE SCALE GENOMIC DNA]</scope>
    <source>
        <strain evidence="6 7">PKUAC-SCTA183</strain>
    </source>
</reference>
<dbReference type="FunFam" id="3.40.50.10490:FF:000014">
    <property type="entry name" value="N-acetylmuramic acid 6-phosphate etherase"/>
    <property type="match status" value="1"/>
</dbReference>
<dbReference type="NCBIfam" id="NF003915">
    <property type="entry name" value="PRK05441.1"/>
    <property type="match status" value="1"/>
</dbReference>
<dbReference type="InterPro" id="IPR005486">
    <property type="entry name" value="Glucokinase_regulatory_CS"/>
</dbReference>
<dbReference type="GO" id="GO:0046348">
    <property type="term" value="P:amino sugar catabolic process"/>
    <property type="evidence" value="ECO:0007669"/>
    <property type="project" value="InterPro"/>
</dbReference>
<evidence type="ECO:0000256" key="2">
    <source>
        <dbReference type="ARBA" id="ARBA00023277"/>
    </source>
</evidence>
<sequence length="326" mass="33869">MTDSPPSQSIPSGDSIPSDDSQSDPYGNRGHLLTEQANPASHSLDQLSTGEIVDLFNQEDARAIAAVAGAREALAAAIDCAAARLRQGGRLFYVGAGTSGRLGVLDAAECPPTFCTPPELVQGIIAGGAGALIRSSEDLEDRAEDGAAAIAHHQIHAQDVVVGITAGGTTPYVHGALRAARQRGAATVFLACVPAEQVSAEVDIDIRLITGPEILAGSTRLKAGTATKLALNILSTGVMVKLGKVYGNRMVDVAVTNKKLHDRALRILTDLTGLSRPDAALLLENSGRRVKLALLMHWAGVDAETGDRLLMEHGGNLRMAVASVAE</sequence>
<dbReference type="Gene3D" id="1.10.8.1080">
    <property type="match status" value="1"/>
</dbReference>
<organism evidence="6 7">
    <name type="scientific">Thermoleptolyngbya sichuanensis A183</name>
    <dbReference type="NCBI Taxonomy" id="2737172"/>
    <lineage>
        <taxon>Bacteria</taxon>
        <taxon>Bacillati</taxon>
        <taxon>Cyanobacteriota</taxon>
        <taxon>Cyanophyceae</taxon>
        <taxon>Oculatellales</taxon>
        <taxon>Oculatellaceae</taxon>
        <taxon>Thermoleptolyngbya</taxon>
        <taxon>Thermoleptolyngbya sichuanensis</taxon>
    </lineage>
</organism>
<comment type="miscellaneous">
    <text evidence="3">A lyase-type mechanism (elimination/hydration) is suggested for the cleavage of the lactyl ether bond of MurNAc 6-phosphate, with the formation of an alpha,beta-unsaturated aldehyde intermediate with (E)-stereochemistry, followed by the syn addition of water to give product.</text>
</comment>
<dbReference type="PROSITE" id="PS51464">
    <property type="entry name" value="SIS"/>
    <property type="match status" value="1"/>
</dbReference>
<dbReference type="CDD" id="cd05007">
    <property type="entry name" value="SIS_Etherase"/>
    <property type="match status" value="1"/>
</dbReference>
<protein>
    <recommendedName>
        <fullName evidence="3">N-acetylmuramic acid 6-phosphate etherase</fullName>
        <shortName evidence="3">MurNAc-6-P etherase</shortName>
        <ecNumber evidence="3">4.2.1.126</ecNumber>
    </recommendedName>
    <alternativeName>
        <fullName evidence="3">N-acetylmuramic acid 6-phosphate hydrolase</fullName>
    </alternativeName>
    <alternativeName>
        <fullName evidence="3">N-acetylmuramic acid 6-phosphate lyase</fullName>
    </alternativeName>
</protein>
<dbReference type="SUPFAM" id="SSF53697">
    <property type="entry name" value="SIS domain"/>
    <property type="match status" value="1"/>
</dbReference>
<dbReference type="InterPro" id="IPR046348">
    <property type="entry name" value="SIS_dom_sf"/>
</dbReference>
<feature type="active site" description="Proton donor" evidence="3">
    <location>
        <position position="109"/>
    </location>
</feature>
<dbReference type="NCBIfam" id="TIGR00274">
    <property type="entry name" value="N-acetylmuramic acid 6-phosphate etherase"/>
    <property type="match status" value="1"/>
</dbReference>
<feature type="region of interest" description="Disordered" evidence="4">
    <location>
        <begin position="1"/>
        <end position="33"/>
    </location>
</feature>
<keyword evidence="7" id="KW-1185">Reference proteome</keyword>
<dbReference type="EMBL" id="CP053661">
    <property type="protein sequence ID" value="QKD80910.1"/>
    <property type="molecule type" value="Genomic_DNA"/>
</dbReference>
<dbReference type="Pfam" id="PF22645">
    <property type="entry name" value="GKRP_SIS_N"/>
    <property type="match status" value="1"/>
</dbReference>
<dbReference type="InterPro" id="IPR001347">
    <property type="entry name" value="SIS_dom"/>
</dbReference>
<dbReference type="EC" id="4.2.1.126" evidence="3"/>
<keyword evidence="2 3" id="KW-0119">Carbohydrate metabolism</keyword>
<dbReference type="Gene3D" id="3.40.50.10490">
    <property type="entry name" value="Glucose-6-phosphate isomerase like protein, domain 1"/>
    <property type="match status" value="1"/>
</dbReference>
<dbReference type="GO" id="GO:0016835">
    <property type="term" value="F:carbon-oxygen lyase activity"/>
    <property type="evidence" value="ECO:0007669"/>
    <property type="project" value="UniProtKB-UniRule"/>
</dbReference>
<dbReference type="InterPro" id="IPR040190">
    <property type="entry name" value="MURQ/GCKR"/>
</dbReference>
<name>A0A6M8B8N7_9CYAN</name>
<evidence type="ECO:0000313" key="6">
    <source>
        <dbReference type="EMBL" id="QKD80910.1"/>
    </source>
</evidence>
<dbReference type="GO" id="GO:0009254">
    <property type="term" value="P:peptidoglycan turnover"/>
    <property type="evidence" value="ECO:0007669"/>
    <property type="project" value="TreeGrafter"/>
</dbReference>
<dbReference type="UniPathway" id="UPA00342"/>
<dbReference type="Proteomes" id="UP000505210">
    <property type="component" value="Chromosome"/>
</dbReference>
<dbReference type="GO" id="GO:0097173">
    <property type="term" value="P:N-acetylmuramic acid catabolic process"/>
    <property type="evidence" value="ECO:0007669"/>
    <property type="project" value="UniProtKB-UniPathway"/>
</dbReference>
<gene>
    <name evidence="3 6" type="primary">murQ</name>
    <name evidence="6" type="ORF">HPC62_00850</name>
</gene>
<dbReference type="PANTHER" id="PTHR10088:SF4">
    <property type="entry name" value="GLUCOKINASE REGULATORY PROTEIN"/>
    <property type="match status" value="1"/>
</dbReference>
<evidence type="ECO:0000256" key="4">
    <source>
        <dbReference type="SAM" id="MobiDB-lite"/>
    </source>
</evidence>
<feature type="compositionally biased region" description="Low complexity" evidence="4">
    <location>
        <begin position="1"/>
        <end position="25"/>
    </location>
</feature>
<dbReference type="KEGG" id="theu:HPC62_00850"/>
<feature type="domain" description="SIS" evidence="5">
    <location>
        <begin position="81"/>
        <end position="244"/>
    </location>
</feature>
<comment type="function">
    <text evidence="3">Specifically catalyzes the cleavage of the D-lactyl ether substituent of MurNAc 6-phosphate, producing GlcNAc 6-phosphate and D-lactate.</text>
</comment>
<dbReference type="PROSITE" id="PS01272">
    <property type="entry name" value="GCKR"/>
    <property type="match status" value="1"/>
</dbReference>
<dbReference type="HAMAP" id="MF_00068">
    <property type="entry name" value="MurQ"/>
    <property type="match status" value="1"/>
</dbReference>
<evidence type="ECO:0000256" key="1">
    <source>
        <dbReference type="ARBA" id="ARBA00023239"/>
    </source>
</evidence>
<dbReference type="AlphaFoldDB" id="A0A6M8B8N7"/>
<comment type="similarity">
    <text evidence="3">Belongs to the GCKR-like family. MurNAc-6-P etherase subfamily.</text>
</comment>
<comment type="pathway">
    <text evidence="3">Amino-sugar metabolism; N-acetylmuramate degradation.</text>
</comment>